<evidence type="ECO:0000259" key="7">
    <source>
        <dbReference type="Pfam" id="PF08281"/>
    </source>
</evidence>
<dbReference type="NCBIfam" id="TIGR02937">
    <property type="entry name" value="sigma70-ECF"/>
    <property type="match status" value="1"/>
</dbReference>
<dbReference type="InterPro" id="IPR039425">
    <property type="entry name" value="RNA_pol_sigma-70-like"/>
</dbReference>
<name>A0A7T0BX68_9BACT</name>
<reference evidence="8 9" key="1">
    <citation type="submission" date="2020-02" db="EMBL/GenBank/DDBJ databases">
        <title>Genomic and physiological characterization of two novel Nitrospinaceae genera.</title>
        <authorList>
            <person name="Mueller A.J."/>
            <person name="Jung M.-Y."/>
            <person name="Strachan C.R."/>
            <person name="Herbold C.W."/>
            <person name="Kirkegaard R.H."/>
            <person name="Daims H."/>
        </authorList>
    </citation>
    <scope>NUCLEOTIDE SEQUENCE [LARGE SCALE GENOMIC DNA]</scope>
    <source>
        <strain evidence="8">EB</strain>
    </source>
</reference>
<keyword evidence="5" id="KW-0804">Transcription</keyword>
<keyword evidence="4" id="KW-0238">DNA-binding</keyword>
<dbReference type="EMBL" id="CP048685">
    <property type="protein sequence ID" value="QPJ62593.1"/>
    <property type="molecule type" value="Genomic_DNA"/>
</dbReference>
<dbReference type="PANTHER" id="PTHR43133:SF8">
    <property type="entry name" value="RNA POLYMERASE SIGMA FACTOR HI_1459-RELATED"/>
    <property type="match status" value="1"/>
</dbReference>
<dbReference type="InterPro" id="IPR013324">
    <property type="entry name" value="RNA_pol_sigma_r3/r4-like"/>
</dbReference>
<dbReference type="SUPFAM" id="SSF88946">
    <property type="entry name" value="Sigma2 domain of RNA polymerase sigma factors"/>
    <property type="match status" value="1"/>
</dbReference>
<dbReference type="Gene3D" id="1.10.10.10">
    <property type="entry name" value="Winged helix-like DNA-binding domain superfamily/Winged helix DNA-binding domain"/>
    <property type="match status" value="1"/>
</dbReference>
<dbReference type="InterPro" id="IPR014284">
    <property type="entry name" value="RNA_pol_sigma-70_dom"/>
</dbReference>
<dbReference type="InterPro" id="IPR007627">
    <property type="entry name" value="RNA_pol_sigma70_r2"/>
</dbReference>
<keyword evidence="3" id="KW-0731">Sigma factor</keyword>
<dbReference type="SUPFAM" id="SSF88659">
    <property type="entry name" value="Sigma3 and sigma4 domains of RNA polymerase sigma factors"/>
    <property type="match status" value="1"/>
</dbReference>
<evidence type="ECO:0000256" key="4">
    <source>
        <dbReference type="ARBA" id="ARBA00023125"/>
    </source>
</evidence>
<dbReference type="Pfam" id="PF08281">
    <property type="entry name" value="Sigma70_r4_2"/>
    <property type="match status" value="1"/>
</dbReference>
<dbReference type="InterPro" id="IPR013325">
    <property type="entry name" value="RNA_pol_sigma_r2"/>
</dbReference>
<feature type="domain" description="RNA polymerase sigma factor 70 region 4 type 2" evidence="7">
    <location>
        <begin position="140"/>
        <end position="190"/>
    </location>
</feature>
<protein>
    <submittedName>
        <fullName evidence="8">Sigma-70 family RNA polymerase sigma factor</fullName>
    </submittedName>
</protein>
<dbReference type="GO" id="GO:0006352">
    <property type="term" value="P:DNA-templated transcription initiation"/>
    <property type="evidence" value="ECO:0007669"/>
    <property type="project" value="InterPro"/>
</dbReference>
<dbReference type="InterPro" id="IPR036388">
    <property type="entry name" value="WH-like_DNA-bd_sf"/>
</dbReference>
<proteinExistence type="inferred from homology"/>
<evidence type="ECO:0000256" key="5">
    <source>
        <dbReference type="ARBA" id="ARBA00023163"/>
    </source>
</evidence>
<sequence>MSENADLVCNSGYFKIQSSCWYLLEKFATNIGEGSSEEARKHLLPHLDLIFRCAYRMTGRRQDAEDLSQETYYFAFKNFEQLKDQAKAKSWLFSILRNLFLKEIEKTKKKTFLEFDSISSALGGKTNIEQEFLDNETANSIREVLETLEPRLKLPIKMFYFEKKSYKEIASTMDLPMGTVMSRIARAKVNLKRKLSRNGKLNI</sequence>
<dbReference type="GO" id="GO:0016987">
    <property type="term" value="F:sigma factor activity"/>
    <property type="evidence" value="ECO:0007669"/>
    <property type="project" value="UniProtKB-KW"/>
</dbReference>
<dbReference type="InterPro" id="IPR013249">
    <property type="entry name" value="RNA_pol_sigma70_r4_t2"/>
</dbReference>
<comment type="similarity">
    <text evidence="1">Belongs to the sigma-70 factor family. ECF subfamily.</text>
</comment>
<organism evidence="8 9">
    <name type="scientific">Candidatus Nitronauta litoralis</name>
    <dbReference type="NCBI Taxonomy" id="2705533"/>
    <lineage>
        <taxon>Bacteria</taxon>
        <taxon>Pseudomonadati</taxon>
        <taxon>Nitrospinota/Tectimicrobiota group</taxon>
        <taxon>Nitrospinota</taxon>
        <taxon>Nitrospinia</taxon>
        <taxon>Nitrospinales</taxon>
        <taxon>Nitrospinaceae</taxon>
        <taxon>Candidatus Nitronauta</taxon>
    </lineage>
</organism>
<evidence type="ECO:0000313" key="9">
    <source>
        <dbReference type="Proteomes" id="UP000594688"/>
    </source>
</evidence>
<evidence type="ECO:0000256" key="1">
    <source>
        <dbReference type="ARBA" id="ARBA00010641"/>
    </source>
</evidence>
<feature type="domain" description="RNA polymerase sigma-70 region 2" evidence="6">
    <location>
        <begin position="46"/>
        <end position="108"/>
    </location>
</feature>
<evidence type="ECO:0000256" key="3">
    <source>
        <dbReference type="ARBA" id="ARBA00023082"/>
    </source>
</evidence>
<dbReference type="AlphaFoldDB" id="A0A7T0BX68"/>
<dbReference type="Gene3D" id="1.10.1740.10">
    <property type="match status" value="1"/>
</dbReference>
<evidence type="ECO:0000256" key="2">
    <source>
        <dbReference type="ARBA" id="ARBA00023015"/>
    </source>
</evidence>
<dbReference type="CDD" id="cd06171">
    <property type="entry name" value="Sigma70_r4"/>
    <property type="match status" value="1"/>
</dbReference>
<evidence type="ECO:0000313" key="8">
    <source>
        <dbReference type="EMBL" id="QPJ62593.1"/>
    </source>
</evidence>
<accession>A0A7T0BX68</accession>
<evidence type="ECO:0000259" key="6">
    <source>
        <dbReference type="Pfam" id="PF04542"/>
    </source>
</evidence>
<dbReference type="KEGG" id="nli:G3M70_12210"/>
<dbReference type="PANTHER" id="PTHR43133">
    <property type="entry name" value="RNA POLYMERASE ECF-TYPE SIGMA FACTO"/>
    <property type="match status" value="1"/>
</dbReference>
<keyword evidence="2" id="KW-0805">Transcription regulation</keyword>
<dbReference type="Pfam" id="PF04542">
    <property type="entry name" value="Sigma70_r2"/>
    <property type="match status" value="1"/>
</dbReference>
<gene>
    <name evidence="8" type="ORF">G3M70_12210</name>
</gene>
<dbReference type="Proteomes" id="UP000594688">
    <property type="component" value="Chromosome"/>
</dbReference>
<dbReference type="GO" id="GO:0003677">
    <property type="term" value="F:DNA binding"/>
    <property type="evidence" value="ECO:0007669"/>
    <property type="project" value="UniProtKB-KW"/>
</dbReference>